<dbReference type="RefSeq" id="WP_188760670.1">
    <property type="nucleotide sequence ID" value="NZ_BMJB01000003.1"/>
</dbReference>
<reference evidence="1" key="1">
    <citation type="journal article" date="2014" name="Int. J. Syst. Evol. Microbiol.">
        <title>Complete genome sequence of Corynebacterium casei LMG S-19264T (=DSM 44701T), isolated from a smear-ripened cheese.</title>
        <authorList>
            <consortium name="US DOE Joint Genome Institute (JGI-PGF)"/>
            <person name="Walter F."/>
            <person name="Albersmeier A."/>
            <person name="Kalinowski J."/>
            <person name="Ruckert C."/>
        </authorList>
    </citation>
    <scope>NUCLEOTIDE SEQUENCE</scope>
    <source>
        <strain evidence="1">CGMCC 1.15447</strain>
    </source>
</reference>
<evidence type="ECO:0000313" key="2">
    <source>
        <dbReference type="Proteomes" id="UP000648801"/>
    </source>
</evidence>
<keyword evidence="2" id="KW-1185">Reference proteome</keyword>
<name>A0A916S0T8_9BACT</name>
<dbReference type="AlphaFoldDB" id="A0A916S0T8"/>
<evidence type="ECO:0008006" key="3">
    <source>
        <dbReference type="Google" id="ProtNLM"/>
    </source>
</evidence>
<proteinExistence type="predicted"/>
<accession>A0A916S0T8</accession>
<evidence type="ECO:0000313" key="1">
    <source>
        <dbReference type="EMBL" id="GGA79559.1"/>
    </source>
</evidence>
<dbReference type="EMBL" id="BMJB01000003">
    <property type="protein sequence ID" value="GGA79559.1"/>
    <property type="molecule type" value="Genomic_DNA"/>
</dbReference>
<protein>
    <recommendedName>
        <fullName evidence="3">DUF2163 domain-containing protein</fullName>
    </recommendedName>
</protein>
<comment type="caution">
    <text evidence="1">The sequence shown here is derived from an EMBL/GenBank/DDBJ whole genome shotgun (WGS) entry which is preliminary data.</text>
</comment>
<gene>
    <name evidence="1" type="ORF">GCM10011507_33500</name>
</gene>
<sequence>MGRDLASQLASALSDGLIVPVFLAQLTFRSATRYVWSGVGTLSYGGQNYAGVGSLASIGGISEGISVQADGTSVTLSGIEKMLGQSPDFLTECLSDIRAQAPAILWFGLMSGTAVLATYQVFRGIIDKPTLNLSADTISITLALESRLLDLGRASGRRYTSADQNVNYPDDSGFDWVEIENDIAVIWGN</sequence>
<reference evidence="1" key="2">
    <citation type="submission" date="2020-09" db="EMBL/GenBank/DDBJ databases">
        <authorList>
            <person name="Sun Q."/>
            <person name="Zhou Y."/>
        </authorList>
    </citation>
    <scope>NUCLEOTIDE SEQUENCE</scope>
    <source>
        <strain evidence="1">CGMCC 1.15447</strain>
    </source>
</reference>
<organism evidence="1 2">
    <name type="scientific">Edaphobacter acidisoli</name>
    <dbReference type="NCBI Taxonomy" id="2040573"/>
    <lineage>
        <taxon>Bacteria</taxon>
        <taxon>Pseudomonadati</taxon>
        <taxon>Acidobacteriota</taxon>
        <taxon>Terriglobia</taxon>
        <taxon>Terriglobales</taxon>
        <taxon>Acidobacteriaceae</taxon>
        <taxon>Edaphobacter</taxon>
    </lineage>
</organism>
<dbReference type="Proteomes" id="UP000648801">
    <property type="component" value="Unassembled WGS sequence"/>
</dbReference>